<dbReference type="Gene3D" id="1.10.10.690">
    <property type="entry name" value="YidB-like"/>
    <property type="match status" value="1"/>
</dbReference>
<proteinExistence type="predicted"/>
<keyword evidence="3" id="KW-1185">Reference proteome</keyword>
<gene>
    <name evidence="2" type="ORF">GMLC_16920</name>
</gene>
<evidence type="ECO:0000313" key="2">
    <source>
        <dbReference type="EMBL" id="GFO68113.1"/>
    </source>
</evidence>
<feature type="compositionally biased region" description="Polar residues" evidence="1">
    <location>
        <begin position="60"/>
        <end position="70"/>
    </location>
</feature>
<dbReference type="Pfam" id="PF20159">
    <property type="entry name" value="YidB"/>
    <property type="match status" value="1"/>
</dbReference>
<feature type="region of interest" description="Disordered" evidence="1">
    <location>
        <begin position="106"/>
        <end position="125"/>
    </location>
</feature>
<accession>A0A6V8N9B9</accession>
<feature type="region of interest" description="Disordered" evidence="1">
    <location>
        <begin position="59"/>
        <end position="82"/>
    </location>
</feature>
<dbReference type="InterPro" id="IPR027405">
    <property type="entry name" value="YidB-like"/>
</dbReference>
<sequence>MGIMDEFKEKLGTLQGQGTQSKGGSLLSGVIEMFSGQSAGGLQGLVSLFQQRGLGDKVSSWVSPGENQPISPEEVKQGLGEDRVRDLAGRSGISEDEAATHLSQHLPDFVDQMTPDGKVPEGGGWLQKGMEFLKERFQ</sequence>
<protein>
    <recommendedName>
        <fullName evidence="4">DUF937 domain-containing protein</fullName>
    </recommendedName>
</protein>
<comment type="caution">
    <text evidence="2">The sequence shown here is derived from an EMBL/GenBank/DDBJ whole genome shotgun (WGS) entry which is preliminary data.</text>
</comment>
<evidence type="ECO:0000256" key="1">
    <source>
        <dbReference type="SAM" id="MobiDB-lite"/>
    </source>
</evidence>
<dbReference type="InterPro" id="IPR045372">
    <property type="entry name" value="YidB"/>
</dbReference>
<organism evidence="2 3">
    <name type="scientific">Geomonas limicola</name>
    <dbReference type="NCBI Taxonomy" id="2740186"/>
    <lineage>
        <taxon>Bacteria</taxon>
        <taxon>Pseudomonadati</taxon>
        <taxon>Thermodesulfobacteriota</taxon>
        <taxon>Desulfuromonadia</taxon>
        <taxon>Geobacterales</taxon>
        <taxon>Geobacteraceae</taxon>
        <taxon>Geomonas</taxon>
    </lineage>
</organism>
<evidence type="ECO:0008006" key="4">
    <source>
        <dbReference type="Google" id="ProtNLM"/>
    </source>
</evidence>
<dbReference type="RefSeq" id="WP_246329751.1">
    <property type="nucleotide sequence ID" value="NZ_BLXZ01000003.1"/>
</dbReference>
<dbReference type="Proteomes" id="UP000587586">
    <property type="component" value="Unassembled WGS sequence"/>
</dbReference>
<dbReference type="AlphaFoldDB" id="A0A6V8N9B9"/>
<feature type="compositionally biased region" description="Basic and acidic residues" evidence="1">
    <location>
        <begin position="73"/>
        <end position="82"/>
    </location>
</feature>
<reference evidence="3" key="1">
    <citation type="submission" date="2020-06" db="EMBL/GenBank/DDBJ databases">
        <title>Draft genomic sequecing of Geomonas sp. Red745.</title>
        <authorList>
            <person name="Itoh H."/>
            <person name="Xu Z.X."/>
            <person name="Ushijima N."/>
            <person name="Masuda Y."/>
            <person name="Shiratori Y."/>
            <person name="Senoo K."/>
        </authorList>
    </citation>
    <scope>NUCLEOTIDE SEQUENCE [LARGE SCALE GENOMIC DNA]</scope>
    <source>
        <strain evidence="3">Red745</strain>
    </source>
</reference>
<dbReference type="EMBL" id="BLXZ01000003">
    <property type="protein sequence ID" value="GFO68113.1"/>
    <property type="molecule type" value="Genomic_DNA"/>
</dbReference>
<dbReference type="SUPFAM" id="SSF140804">
    <property type="entry name" value="YidB-like"/>
    <property type="match status" value="1"/>
</dbReference>
<evidence type="ECO:0000313" key="3">
    <source>
        <dbReference type="Proteomes" id="UP000587586"/>
    </source>
</evidence>
<name>A0A6V8N9B9_9BACT</name>